<evidence type="ECO:0000313" key="8">
    <source>
        <dbReference type="EMBL" id="AKK08929.1"/>
    </source>
</evidence>
<evidence type="ECO:0000256" key="4">
    <source>
        <dbReference type="ARBA" id="ARBA00022989"/>
    </source>
</evidence>
<organism evidence="8 9">
    <name type="scientific">Corynebacterium testudinoris</name>
    <dbReference type="NCBI Taxonomy" id="136857"/>
    <lineage>
        <taxon>Bacteria</taxon>
        <taxon>Bacillati</taxon>
        <taxon>Actinomycetota</taxon>
        <taxon>Actinomycetes</taxon>
        <taxon>Mycobacteriales</taxon>
        <taxon>Corynebacteriaceae</taxon>
        <taxon>Corynebacterium</taxon>
    </lineage>
</organism>
<evidence type="ECO:0000256" key="2">
    <source>
        <dbReference type="ARBA" id="ARBA00022475"/>
    </source>
</evidence>
<keyword evidence="5 6" id="KW-0472">Membrane</keyword>
<feature type="transmembrane region" description="Helical" evidence="6">
    <location>
        <begin position="39"/>
        <end position="60"/>
    </location>
</feature>
<evidence type="ECO:0000259" key="7">
    <source>
        <dbReference type="Pfam" id="PF12823"/>
    </source>
</evidence>
<protein>
    <submittedName>
        <fullName evidence="8">Integral membrane protein</fullName>
    </submittedName>
</protein>
<feature type="transmembrane region" description="Helical" evidence="6">
    <location>
        <begin position="128"/>
        <end position="148"/>
    </location>
</feature>
<evidence type="ECO:0000256" key="6">
    <source>
        <dbReference type="SAM" id="Phobius"/>
    </source>
</evidence>
<dbReference type="AlphaFoldDB" id="A0A0G3H6D0"/>
<dbReference type="RefSeq" id="WP_047253201.1">
    <property type="nucleotide sequence ID" value="NZ_CP011545.1"/>
</dbReference>
<dbReference type="NCBIfam" id="TIGR03954">
    <property type="entry name" value="integ_memb_HG"/>
    <property type="match status" value="1"/>
</dbReference>
<keyword evidence="3 6" id="KW-0812">Transmembrane</keyword>
<evidence type="ECO:0000313" key="9">
    <source>
        <dbReference type="Proteomes" id="UP000035540"/>
    </source>
</evidence>
<dbReference type="STRING" id="136857.CTEST_07460"/>
<comment type="subcellular location">
    <subcellularLocation>
        <location evidence="1">Cell membrane</location>
        <topology evidence="1">Multi-pass membrane protein</topology>
    </subcellularLocation>
</comment>
<reference evidence="9" key="2">
    <citation type="submission" date="2015-05" db="EMBL/GenBank/DDBJ databases">
        <title>Complete genome sequence of Corynebacterium testudinoris DSM 44614, recovered from necrotic lesions in the mouth of a tortoise.</title>
        <authorList>
            <person name="Ruckert C."/>
            <person name="Albersmeier A."/>
            <person name="Winkler A."/>
            <person name="Tauch A."/>
        </authorList>
    </citation>
    <scope>NUCLEOTIDE SEQUENCE [LARGE SCALE GENOMIC DNA]</scope>
    <source>
        <strain evidence="9">DSM 44614</strain>
    </source>
</reference>
<accession>A0A0G3H6D0</accession>
<dbReference type="PANTHER" id="PTHR40077">
    <property type="entry name" value="MEMBRANE PROTEIN-RELATED"/>
    <property type="match status" value="1"/>
</dbReference>
<keyword evidence="2" id="KW-1003">Cell membrane</keyword>
<dbReference type="GO" id="GO:0005886">
    <property type="term" value="C:plasma membrane"/>
    <property type="evidence" value="ECO:0007669"/>
    <property type="project" value="UniProtKB-SubCell"/>
</dbReference>
<evidence type="ECO:0000256" key="1">
    <source>
        <dbReference type="ARBA" id="ARBA00004651"/>
    </source>
</evidence>
<dbReference type="EMBL" id="CP011545">
    <property type="protein sequence ID" value="AKK08929.1"/>
    <property type="molecule type" value="Genomic_DNA"/>
</dbReference>
<keyword evidence="9" id="KW-1185">Reference proteome</keyword>
<feature type="transmembrane region" description="Helical" evidence="6">
    <location>
        <begin position="66"/>
        <end position="85"/>
    </location>
</feature>
<keyword evidence="4 6" id="KW-1133">Transmembrane helix</keyword>
<dbReference type="Proteomes" id="UP000035540">
    <property type="component" value="Chromosome"/>
</dbReference>
<dbReference type="PATRIC" id="fig|136857.5.peg.1488"/>
<reference evidence="8 9" key="1">
    <citation type="journal article" date="2015" name="Genome Announc.">
        <title>Complete Genome Sequence of the Type Strain Corynebacterium testudinoris DSM 44614, Recovered from Necrotic Lesions in the Mouth of a Tortoise.</title>
        <authorList>
            <person name="Ruckert C."/>
            <person name="Kriete M."/>
            <person name="Jaenicke S."/>
            <person name="Winkler A."/>
            <person name="Tauch A."/>
        </authorList>
    </citation>
    <scope>NUCLEOTIDE SEQUENCE [LARGE SCALE GENOMIC DNA]</scope>
    <source>
        <strain evidence="8 9">DSM 44614</strain>
    </source>
</reference>
<dbReference type="InterPro" id="IPR023845">
    <property type="entry name" value="DUF3817_TM"/>
</dbReference>
<proteinExistence type="predicted"/>
<gene>
    <name evidence="8" type="ORF">CTEST_07460</name>
</gene>
<feature type="transmembrane region" description="Helical" evidence="6">
    <location>
        <begin position="6"/>
        <end position="27"/>
    </location>
</feature>
<name>A0A0G3H6D0_9CORY</name>
<evidence type="ECO:0000256" key="5">
    <source>
        <dbReference type="ARBA" id="ARBA00023136"/>
    </source>
</evidence>
<dbReference type="Pfam" id="PF12823">
    <property type="entry name" value="DUF3817"/>
    <property type="match status" value="1"/>
</dbReference>
<evidence type="ECO:0000256" key="3">
    <source>
        <dbReference type="ARBA" id="ARBA00022692"/>
    </source>
</evidence>
<sequence>MTPMKLHRFAAATEMFTWTVLIVGMILKYSGTTEAVMPFAGGIHGFGFLCFVAITILLWVNNRWSFAHGIAGLAVSVIPWAAWPYSLWAERRGLLEGNWRFRDPAEQPQTLPEKVLAQFVRHPLRSGVILLVIIAIVFVLLLAMGQPYDPESIAG</sequence>
<dbReference type="OrthoDB" id="3396203at2"/>
<feature type="domain" description="DUF3817" evidence="7">
    <location>
        <begin position="5"/>
        <end position="91"/>
    </location>
</feature>
<dbReference type="KEGG" id="cted:CTEST_07460"/>
<dbReference type="PANTHER" id="PTHR40077:SF1">
    <property type="entry name" value="MEMBRANE PROTEIN"/>
    <property type="match status" value="1"/>
</dbReference>